<gene>
    <name evidence="1" type="ORF">Pan265_19710</name>
</gene>
<dbReference type="Proteomes" id="UP000320386">
    <property type="component" value="Chromosome"/>
</dbReference>
<reference evidence="1 2" key="1">
    <citation type="submission" date="2019-02" db="EMBL/GenBank/DDBJ databases">
        <title>Deep-cultivation of Planctomycetes and their phenomic and genomic characterization uncovers novel biology.</title>
        <authorList>
            <person name="Wiegand S."/>
            <person name="Jogler M."/>
            <person name="Boedeker C."/>
            <person name="Pinto D."/>
            <person name="Vollmers J."/>
            <person name="Rivas-Marin E."/>
            <person name="Kohn T."/>
            <person name="Peeters S.H."/>
            <person name="Heuer A."/>
            <person name="Rast P."/>
            <person name="Oberbeckmann S."/>
            <person name="Bunk B."/>
            <person name="Jeske O."/>
            <person name="Meyerdierks A."/>
            <person name="Storesund J.E."/>
            <person name="Kallscheuer N."/>
            <person name="Luecker S."/>
            <person name="Lage O.M."/>
            <person name="Pohl T."/>
            <person name="Merkel B.J."/>
            <person name="Hornburger P."/>
            <person name="Mueller R.-W."/>
            <person name="Bruemmer F."/>
            <person name="Labrenz M."/>
            <person name="Spormann A.M."/>
            <person name="Op den Camp H."/>
            <person name="Overmann J."/>
            <person name="Amann R."/>
            <person name="Jetten M.S.M."/>
            <person name="Mascher T."/>
            <person name="Medema M.H."/>
            <person name="Devos D.P."/>
            <person name="Kaster A.-K."/>
            <person name="Ovreas L."/>
            <person name="Rohde M."/>
            <person name="Galperin M.Y."/>
            <person name="Jogler C."/>
        </authorList>
    </citation>
    <scope>NUCLEOTIDE SEQUENCE [LARGE SCALE GENOMIC DNA]</scope>
    <source>
        <strain evidence="1 2">Pan265</strain>
    </source>
</reference>
<dbReference type="OrthoDB" id="208643at2"/>
<keyword evidence="2" id="KW-1185">Reference proteome</keyword>
<dbReference type="EMBL" id="CP036280">
    <property type="protein sequence ID" value="QDU72109.1"/>
    <property type="molecule type" value="Genomic_DNA"/>
</dbReference>
<dbReference type="RefSeq" id="WP_145446289.1">
    <property type="nucleotide sequence ID" value="NZ_CP036280.1"/>
</dbReference>
<accession>A0A518BYQ5</accession>
<evidence type="ECO:0008006" key="3">
    <source>
        <dbReference type="Google" id="ProtNLM"/>
    </source>
</evidence>
<proteinExistence type="predicted"/>
<name>A0A518BYQ5_9BACT</name>
<evidence type="ECO:0000313" key="2">
    <source>
        <dbReference type="Proteomes" id="UP000320386"/>
    </source>
</evidence>
<protein>
    <recommendedName>
        <fullName evidence="3">DUF1570 domain-containing protein</fullName>
    </recommendedName>
</protein>
<organism evidence="1 2">
    <name type="scientific">Mucisphaera calidilacus</name>
    <dbReference type="NCBI Taxonomy" id="2527982"/>
    <lineage>
        <taxon>Bacteria</taxon>
        <taxon>Pseudomonadati</taxon>
        <taxon>Planctomycetota</taxon>
        <taxon>Phycisphaerae</taxon>
        <taxon>Phycisphaerales</taxon>
        <taxon>Phycisphaeraceae</taxon>
        <taxon>Mucisphaera</taxon>
    </lineage>
</organism>
<evidence type="ECO:0000313" key="1">
    <source>
        <dbReference type="EMBL" id="QDU72109.1"/>
    </source>
</evidence>
<dbReference type="KEGG" id="mcad:Pan265_19710"/>
<sequence length="438" mass="48951">MRWVFALLVLLGLVGVSEGAWVEVDPPRVLSVETLSGERLRGRLVGYDETLFRLLVSDDEEVEIFWEDLTAKKVLTVHRVLLRDADVEAWLRLGALLGGMPEGGSSMEVALRRAVRMDPAAADRAEAIRGGEPYVEPEAEAETASGGEGVIGGLLGGPVLSGGVEPQYWGELSPEVMAASVDELKRYVGEVNERLGARLVLQETDYFLLYTDLPGREARNWAGLLDRMYGRLCRLFEVERGRNLFRGKCLIVVFREPEMYVRYHAELYGLNAASTAGLCRMFGDGYVKVSFYRQGNEHDFAYVLVHETVHAFLHRYESPALIANWVNEGLAELIASEMVGGSDLDEARWSASTWPILRRYRSLNGMMWAANIEGWQYGAAHRLTEFMVRQDRKRYGAFIGGMKSGLSWEESLQDRYGSSVQRLVGAWGASLGLSDLRP</sequence>
<dbReference type="AlphaFoldDB" id="A0A518BYQ5"/>